<dbReference type="GO" id="GO:0005524">
    <property type="term" value="F:ATP binding"/>
    <property type="evidence" value="ECO:0007669"/>
    <property type="project" value="UniProtKB-KW"/>
</dbReference>
<accession>A0ABU6MF08</accession>
<feature type="domain" description="Histidine kinase" evidence="15">
    <location>
        <begin position="272"/>
        <end position="487"/>
    </location>
</feature>
<dbReference type="CDD" id="cd06225">
    <property type="entry name" value="HAMP"/>
    <property type="match status" value="1"/>
</dbReference>
<dbReference type="SUPFAM" id="SSF55874">
    <property type="entry name" value="ATPase domain of HSP90 chaperone/DNA topoisomerase II/histidine kinase"/>
    <property type="match status" value="1"/>
</dbReference>
<dbReference type="EMBL" id="JARMAB010000009">
    <property type="protein sequence ID" value="MED1203019.1"/>
    <property type="molecule type" value="Genomic_DNA"/>
</dbReference>
<evidence type="ECO:0000256" key="3">
    <source>
        <dbReference type="ARBA" id="ARBA00012438"/>
    </source>
</evidence>
<comment type="subcellular location">
    <subcellularLocation>
        <location evidence="2">Cell membrane</location>
        <topology evidence="2">Multi-pass membrane protein</topology>
    </subcellularLocation>
</comment>
<dbReference type="Gene3D" id="1.10.287.130">
    <property type="match status" value="1"/>
</dbReference>
<feature type="transmembrane region" description="Helical" evidence="14">
    <location>
        <begin position="27"/>
        <end position="45"/>
    </location>
</feature>
<dbReference type="InterPro" id="IPR004358">
    <property type="entry name" value="Sig_transdc_His_kin-like_C"/>
</dbReference>
<dbReference type="RefSeq" id="WP_066266107.1">
    <property type="nucleotide sequence ID" value="NZ_JARMAB010000009.1"/>
</dbReference>
<evidence type="ECO:0000256" key="2">
    <source>
        <dbReference type="ARBA" id="ARBA00004651"/>
    </source>
</evidence>
<feature type="domain" description="HAMP" evidence="16">
    <location>
        <begin position="204"/>
        <end position="257"/>
    </location>
</feature>
<dbReference type="InterPro" id="IPR003661">
    <property type="entry name" value="HisK_dim/P_dom"/>
</dbReference>
<dbReference type="PROSITE" id="PS50885">
    <property type="entry name" value="HAMP"/>
    <property type="match status" value="1"/>
</dbReference>
<comment type="caution">
    <text evidence="17">The sequence shown here is derived from an EMBL/GenBank/DDBJ whole genome shotgun (WGS) entry which is preliminary data.</text>
</comment>
<dbReference type="InterPro" id="IPR003594">
    <property type="entry name" value="HATPase_dom"/>
</dbReference>
<name>A0ABU6MF08_9BACI</name>
<evidence type="ECO:0000256" key="7">
    <source>
        <dbReference type="ARBA" id="ARBA00022692"/>
    </source>
</evidence>
<dbReference type="InterPro" id="IPR005467">
    <property type="entry name" value="His_kinase_dom"/>
</dbReference>
<evidence type="ECO:0000259" key="15">
    <source>
        <dbReference type="PROSITE" id="PS50109"/>
    </source>
</evidence>
<dbReference type="SMART" id="SM00387">
    <property type="entry name" value="HATPase_c"/>
    <property type="match status" value="1"/>
</dbReference>
<evidence type="ECO:0000313" key="17">
    <source>
        <dbReference type="EMBL" id="MED1203019.1"/>
    </source>
</evidence>
<keyword evidence="4" id="KW-1003">Cell membrane</keyword>
<sequence>MTSGKTAKGRRYVFFQSLRLQLLSRSLFILAGLLLLIGLLQFMFMKHFLYQNKAMSLQSQFFSIPQMILMENILSSEENRPNHPMIFSPGVSMMYVSSDGSGKRILLTKNPQGDSIPALPKQDYMDVSHSNQKLIYKVVKDKQGQNQLIVLQPLRFQGNLQGVIQLSSDTGPLKDILTSQIIIYISLSCISLVLGLLTFLPVLRRTLIPLSNMGNKVEQINSGNLNIRVPAHQGQLEIDRLADSFNGMLERLQISFEGEKEAKEQMRRFIADASHELRTPLTSIHGFLEILLRGAVTRPEQLKKVLKTMLGESERVNKLVQNLLLLAKLDRIPAIEMEEGYLDELINEMESQLRLLAGERNVIFSIAPHVKMKMDRDKMKQVILNLYHNAVQHTNPEKGIIMITLKKESNGVVLEVEDNGSGISEEHLSHLFERFYRVDSSRSRKFGGAGLGLAITKSIIDIHKGTIHVESKIGEGTTFQIRLPQIDEN</sequence>
<keyword evidence="13 14" id="KW-0472">Membrane</keyword>
<dbReference type="CDD" id="cd00075">
    <property type="entry name" value="HATPase"/>
    <property type="match status" value="1"/>
</dbReference>
<evidence type="ECO:0000256" key="14">
    <source>
        <dbReference type="SAM" id="Phobius"/>
    </source>
</evidence>
<keyword evidence="11 14" id="KW-1133">Transmembrane helix</keyword>
<proteinExistence type="predicted"/>
<keyword evidence="10 17" id="KW-0067">ATP-binding</keyword>
<evidence type="ECO:0000259" key="16">
    <source>
        <dbReference type="PROSITE" id="PS50885"/>
    </source>
</evidence>
<dbReference type="InterPro" id="IPR003660">
    <property type="entry name" value="HAMP_dom"/>
</dbReference>
<feature type="transmembrane region" description="Helical" evidence="14">
    <location>
        <begin position="181"/>
        <end position="203"/>
    </location>
</feature>
<dbReference type="PRINTS" id="PR00344">
    <property type="entry name" value="BCTRLSENSOR"/>
</dbReference>
<keyword evidence="8" id="KW-0547">Nucleotide-binding</keyword>
<keyword evidence="12" id="KW-0902">Two-component regulatory system</keyword>
<evidence type="ECO:0000256" key="1">
    <source>
        <dbReference type="ARBA" id="ARBA00000085"/>
    </source>
</evidence>
<dbReference type="InterPro" id="IPR050398">
    <property type="entry name" value="HssS/ArlS-like"/>
</dbReference>
<keyword evidence="18" id="KW-1185">Reference proteome</keyword>
<keyword evidence="9" id="KW-0418">Kinase</keyword>
<evidence type="ECO:0000256" key="13">
    <source>
        <dbReference type="ARBA" id="ARBA00023136"/>
    </source>
</evidence>
<dbReference type="InterPro" id="IPR036890">
    <property type="entry name" value="HATPase_C_sf"/>
</dbReference>
<dbReference type="Pfam" id="PF02518">
    <property type="entry name" value="HATPase_c"/>
    <property type="match status" value="1"/>
</dbReference>
<dbReference type="CDD" id="cd00082">
    <property type="entry name" value="HisKA"/>
    <property type="match status" value="1"/>
</dbReference>
<evidence type="ECO:0000256" key="10">
    <source>
        <dbReference type="ARBA" id="ARBA00022840"/>
    </source>
</evidence>
<dbReference type="Pfam" id="PF00672">
    <property type="entry name" value="HAMP"/>
    <property type="match status" value="1"/>
</dbReference>
<dbReference type="SMART" id="SM00388">
    <property type="entry name" value="HisKA"/>
    <property type="match status" value="1"/>
</dbReference>
<protein>
    <recommendedName>
        <fullName evidence="3">histidine kinase</fullName>
        <ecNumber evidence="3">2.7.13.3</ecNumber>
    </recommendedName>
</protein>
<dbReference type="EC" id="2.7.13.3" evidence="3"/>
<dbReference type="Pfam" id="PF00512">
    <property type="entry name" value="HisKA"/>
    <property type="match status" value="1"/>
</dbReference>
<dbReference type="Proteomes" id="UP001341444">
    <property type="component" value="Unassembled WGS sequence"/>
</dbReference>
<keyword evidence="6" id="KW-0808">Transferase</keyword>
<reference evidence="17 18" key="1">
    <citation type="submission" date="2023-03" db="EMBL/GenBank/DDBJ databases">
        <title>Bacillus Genome Sequencing.</title>
        <authorList>
            <person name="Dunlap C."/>
        </authorList>
    </citation>
    <scope>NUCLEOTIDE SEQUENCE [LARGE SCALE GENOMIC DNA]</scope>
    <source>
        <strain evidence="17 18">B-23453</strain>
    </source>
</reference>
<comment type="catalytic activity">
    <reaction evidence="1">
        <text>ATP + protein L-histidine = ADP + protein N-phospho-L-histidine.</text>
        <dbReference type="EC" id="2.7.13.3"/>
    </reaction>
</comment>
<dbReference type="PROSITE" id="PS50109">
    <property type="entry name" value="HIS_KIN"/>
    <property type="match status" value="1"/>
</dbReference>
<dbReference type="SUPFAM" id="SSF158472">
    <property type="entry name" value="HAMP domain-like"/>
    <property type="match status" value="1"/>
</dbReference>
<dbReference type="Gene3D" id="6.10.340.10">
    <property type="match status" value="1"/>
</dbReference>
<evidence type="ECO:0000313" key="18">
    <source>
        <dbReference type="Proteomes" id="UP001341444"/>
    </source>
</evidence>
<evidence type="ECO:0000256" key="4">
    <source>
        <dbReference type="ARBA" id="ARBA00022475"/>
    </source>
</evidence>
<organism evidence="17 18">
    <name type="scientific">Heyndrickxia acidicola</name>
    <dbReference type="NCBI Taxonomy" id="209389"/>
    <lineage>
        <taxon>Bacteria</taxon>
        <taxon>Bacillati</taxon>
        <taxon>Bacillota</taxon>
        <taxon>Bacilli</taxon>
        <taxon>Bacillales</taxon>
        <taxon>Bacillaceae</taxon>
        <taxon>Heyndrickxia</taxon>
    </lineage>
</organism>
<dbReference type="SUPFAM" id="SSF47384">
    <property type="entry name" value="Homodimeric domain of signal transducing histidine kinase"/>
    <property type="match status" value="1"/>
</dbReference>
<evidence type="ECO:0000256" key="9">
    <source>
        <dbReference type="ARBA" id="ARBA00022777"/>
    </source>
</evidence>
<dbReference type="PANTHER" id="PTHR45528">
    <property type="entry name" value="SENSOR HISTIDINE KINASE CPXA"/>
    <property type="match status" value="1"/>
</dbReference>
<dbReference type="PANTHER" id="PTHR45528:SF1">
    <property type="entry name" value="SENSOR HISTIDINE KINASE CPXA"/>
    <property type="match status" value="1"/>
</dbReference>
<evidence type="ECO:0000256" key="5">
    <source>
        <dbReference type="ARBA" id="ARBA00022553"/>
    </source>
</evidence>
<evidence type="ECO:0000256" key="8">
    <source>
        <dbReference type="ARBA" id="ARBA00022741"/>
    </source>
</evidence>
<dbReference type="SMART" id="SM00304">
    <property type="entry name" value="HAMP"/>
    <property type="match status" value="1"/>
</dbReference>
<keyword evidence="5" id="KW-0597">Phosphoprotein</keyword>
<dbReference type="Gene3D" id="3.30.565.10">
    <property type="entry name" value="Histidine kinase-like ATPase, C-terminal domain"/>
    <property type="match status" value="1"/>
</dbReference>
<evidence type="ECO:0000256" key="11">
    <source>
        <dbReference type="ARBA" id="ARBA00022989"/>
    </source>
</evidence>
<gene>
    <name evidence="17" type="ORF">P4T90_07910</name>
</gene>
<evidence type="ECO:0000256" key="6">
    <source>
        <dbReference type="ARBA" id="ARBA00022679"/>
    </source>
</evidence>
<keyword evidence="7 14" id="KW-0812">Transmembrane</keyword>
<evidence type="ECO:0000256" key="12">
    <source>
        <dbReference type="ARBA" id="ARBA00023012"/>
    </source>
</evidence>
<dbReference type="InterPro" id="IPR036097">
    <property type="entry name" value="HisK_dim/P_sf"/>
</dbReference>